<reference evidence="1 2" key="2">
    <citation type="journal article" date="2005" name="Science">
        <title>The genome of the African trypanosome Trypanosoma brucei.</title>
        <authorList>
            <person name="Berriman M."/>
            <person name="Ghedin E."/>
            <person name="Hertz-Fowler C."/>
            <person name="Blandin G."/>
            <person name="Renauld H."/>
            <person name="Bartholomeu D.C."/>
            <person name="Lennard N.J."/>
            <person name="Caler E."/>
            <person name="Hamlin N.E."/>
            <person name="Haas B."/>
            <person name="Bohme U."/>
            <person name="Hannick L."/>
            <person name="Aslett M.A."/>
            <person name="Shallom J."/>
            <person name="Marcello L."/>
            <person name="Hou L."/>
            <person name="Wickstead B."/>
            <person name="Alsmark U.C."/>
            <person name="Arrowsmith C."/>
            <person name="Atkin R.J."/>
            <person name="Barron A.J."/>
            <person name="Bringaud F."/>
            <person name="Brooks K."/>
            <person name="Carrington M."/>
            <person name="Cherevach I."/>
            <person name="Chillingworth T.J."/>
            <person name="Churcher C."/>
            <person name="Clark L.N."/>
            <person name="Corton C.H."/>
            <person name="Cronin A."/>
            <person name="Davies R.M."/>
            <person name="Doggett J."/>
            <person name="Djikeng A."/>
            <person name="Feldblyum T."/>
            <person name="Field M.C."/>
            <person name="Fraser A."/>
            <person name="Goodhead I."/>
            <person name="Hance Z."/>
            <person name="Harper D."/>
            <person name="Harris B.R."/>
            <person name="Hauser H."/>
            <person name="Hostetler J."/>
            <person name="Ivens A."/>
            <person name="Jagels K."/>
            <person name="Johnson D."/>
            <person name="Johnson J."/>
            <person name="Jones K."/>
            <person name="Kerhornou A.X."/>
            <person name="Koo H."/>
            <person name="Larke N."/>
            <person name="Landfear S."/>
            <person name="Larkin C."/>
            <person name="Leech V."/>
            <person name="Line A."/>
            <person name="Lord A."/>
            <person name="Macleod A."/>
            <person name="Mooney P.J."/>
            <person name="Moule S."/>
            <person name="Martin D.M."/>
            <person name="Morgan G.W."/>
            <person name="Mungall K."/>
            <person name="Norbertczak H."/>
            <person name="Ormond D."/>
            <person name="Pai G."/>
            <person name="Peacock C.S."/>
            <person name="Peterson J."/>
            <person name="Quail M.A."/>
            <person name="Rabbinowitsch E."/>
            <person name="Rajandream M.A."/>
            <person name="Reitter C."/>
            <person name="Salzberg S.L."/>
            <person name="Sanders M."/>
            <person name="Schobel S."/>
            <person name="Sharp S."/>
            <person name="Simmonds M."/>
            <person name="Simpson A.J."/>
            <person name="Tallon L."/>
            <person name="Turner C.M."/>
            <person name="Tait A."/>
            <person name="Tivey A.R."/>
            <person name="Van Aken S."/>
            <person name="Walker D."/>
            <person name="Wanless D."/>
            <person name="Wang S."/>
            <person name="White B."/>
            <person name="White O."/>
            <person name="Whitehead S."/>
            <person name="Woodward J."/>
            <person name="Wortman J."/>
            <person name="Adams M.D."/>
            <person name="Embley T.M."/>
            <person name="Gull K."/>
            <person name="Ullu E."/>
            <person name="Barry J.D."/>
            <person name="Fairlamb A.H."/>
            <person name="Opperdoes F."/>
            <person name="Barrell B.G."/>
            <person name="Donelson J.E."/>
            <person name="Hall N."/>
            <person name="Fraser C.M."/>
            <person name="Melville S.E."/>
            <person name="El-Sayed N.M."/>
        </authorList>
    </citation>
    <scope>NUCLEOTIDE SEQUENCE [LARGE SCALE GENOMIC DNA]</scope>
    <source>
        <strain evidence="1 2">927/4 GUTat10.1</strain>
    </source>
</reference>
<accession>Q38ER2</accession>
<dbReference type="AlphaFoldDB" id="Q38ER2"/>
<keyword evidence="2" id="KW-1185">Reference proteome</keyword>
<dbReference type="PaxDb" id="5691-EAN76708"/>
<proteinExistence type="predicted"/>
<name>Q38ER2_TRYB2</name>
<protein>
    <submittedName>
        <fullName evidence="1">Uncharacterized protein</fullName>
    </submittedName>
</protein>
<dbReference type="EMBL" id="CM000207">
    <property type="protein sequence ID" value="EAN76708.1"/>
    <property type="molecule type" value="Genomic_DNA"/>
</dbReference>
<evidence type="ECO:0000313" key="1">
    <source>
        <dbReference type="EMBL" id="EAN76708.1"/>
    </source>
</evidence>
<sequence length="157" mass="17345">MAPAFPPKKRFVRSAWRQTRHPEGAFSLCAFEILKGIYRTANRHFLSREFKRMTPSVTPSGASDTPLNLSKGQKLLHHIHSAGGSWWRVGPGGVAVRLRLPSFGLFASRRSTNGAGWASVKRPSPTVPLHFYRGSKVLASWRFATHALSAGARPLTN</sequence>
<dbReference type="RefSeq" id="XP_827038.1">
    <property type="nucleotide sequence ID" value="XM_821945.1"/>
</dbReference>
<organism evidence="1 2">
    <name type="scientific">Trypanosoma brucei brucei (strain 927/4 GUTat10.1)</name>
    <dbReference type="NCBI Taxonomy" id="185431"/>
    <lineage>
        <taxon>Eukaryota</taxon>
        <taxon>Discoba</taxon>
        <taxon>Euglenozoa</taxon>
        <taxon>Kinetoplastea</taxon>
        <taxon>Metakinetoplastina</taxon>
        <taxon>Trypanosomatida</taxon>
        <taxon>Trypanosomatidae</taxon>
        <taxon>Trypanosoma</taxon>
    </lineage>
</organism>
<dbReference type="Proteomes" id="UP000008524">
    <property type="component" value="Chromosome 9"/>
</dbReference>
<dbReference type="InParanoid" id="Q38ER2"/>
<reference evidence="1 2" key="1">
    <citation type="journal article" date="2005" name="Science">
        <title>Comparative genomics of trypanosomatid parasitic protozoa.</title>
        <authorList>
            <person name="El-Sayed N.M."/>
            <person name="Myler P.J."/>
            <person name="Blandin G."/>
            <person name="Berriman M."/>
            <person name="Crabtree J."/>
            <person name="Aggarwal G."/>
            <person name="Caler E."/>
            <person name="Renauld H."/>
            <person name="Worthey E.A."/>
            <person name="Hertz-Fowler C."/>
            <person name="Ghedin E."/>
            <person name="Peacock C."/>
            <person name="Bartholomeu D.C."/>
            <person name="Haas B.J."/>
            <person name="Tran A.N."/>
            <person name="Wortman J.R."/>
            <person name="Alsmark U.C."/>
            <person name="Angiuoli S."/>
            <person name="Anupama A."/>
            <person name="Badger J."/>
            <person name="Bringaud F."/>
            <person name="Cadag E."/>
            <person name="Carlton J.M."/>
            <person name="Cerqueira G.C."/>
            <person name="Creasy T."/>
            <person name="Delcher A.L."/>
            <person name="Djikeng A."/>
            <person name="Embley T.M."/>
            <person name="Hauser C."/>
            <person name="Ivens A.C."/>
            <person name="Kummerfeld S.K."/>
            <person name="Pereira-Leal J.B."/>
            <person name="Nilsson D."/>
            <person name="Peterson J."/>
            <person name="Salzberg S.L."/>
            <person name="Shallom J."/>
            <person name="Silva J.C."/>
            <person name="Sundaram J."/>
            <person name="Westenberger S."/>
            <person name="White O."/>
            <person name="Melville S.E."/>
            <person name="Donelson J.E."/>
            <person name="Andersson B."/>
            <person name="Stuart K.D."/>
            <person name="Hall N."/>
        </authorList>
    </citation>
    <scope>NUCLEOTIDE SEQUENCE [LARGE SCALE GENOMIC DNA]</scope>
    <source>
        <strain evidence="1 2">927/4 GUTat10.1</strain>
    </source>
</reference>
<dbReference type="KEGG" id="tbr:Tb09.160.4940"/>
<gene>
    <name evidence="1" type="ORF">Tb09.160.4940</name>
</gene>
<dbReference type="GeneID" id="3660174"/>
<evidence type="ECO:0000313" key="2">
    <source>
        <dbReference type="Proteomes" id="UP000008524"/>
    </source>
</evidence>